<dbReference type="GeneID" id="68363002"/>
<evidence type="ECO:0000313" key="1">
    <source>
        <dbReference type="EMBL" id="SHL17639.1"/>
    </source>
</evidence>
<dbReference type="SUPFAM" id="SSF89447">
    <property type="entry name" value="AbrB/MazE/MraZ-like"/>
    <property type="match status" value="1"/>
</dbReference>
<dbReference type="GO" id="GO:0097351">
    <property type="term" value="F:toxin sequestering activity"/>
    <property type="evidence" value="ECO:0007669"/>
    <property type="project" value="InterPro"/>
</dbReference>
<dbReference type="Gene3D" id="2.10.260.10">
    <property type="match status" value="1"/>
</dbReference>
<dbReference type="PANTHER" id="PTHR40516">
    <property type="entry name" value="ANTITOXIN CHPS-RELATED"/>
    <property type="match status" value="1"/>
</dbReference>
<dbReference type="PANTHER" id="PTHR40516:SF1">
    <property type="entry name" value="ANTITOXIN CHPS-RELATED"/>
    <property type="match status" value="1"/>
</dbReference>
<dbReference type="InterPro" id="IPR039052">
    <property type="entry name" value="Antitox_PemI-like"/>
</dbReference>
<evidence type="ECO:0000313" key="2">
    <source>
        <dbReference type="Proteomes" id="UP000184012"/>
    </source>
</evidence>
<protein>
    <submittedName>
        <fullName evidence="1">Antitoxin MazE</fullName>
    </submittedName>
</protein>
<name>A0AB74EW09_9FIRM</name>
<comment type="caution">
    <text evidence="1">The sequence shown here is derived from an EMBL/GenBank/DDBJ whole genome shotgun (WGS) entry which is preliminary data.</text>
</comment>
<dbReference type="Proteomes" id="UP000184012">
    <property type="component" value="Unassembled WGS sequence"/>
</dbReference>
<sequence length="82" mass="9650">MITKLRSWGNSQGICISKDMLKSLDWVNGESVEAVADKDQIIIKKWAPKKYRKNIKQLFYGYEGEYHDEEIDWGKPEGKEVW</sequence>
<reference evidence="1 2" key="1">
    <citation type="submission" date="2016-11" db="EMBL/GenBank/DDBJ databases">
        <authorList>
            <person name="Varghese N."/>
            <person name="Submissions S."/>
        </authorList>
    </citation>
    <scope>NUCLEOTIDE SEQUENCE [LARGE SCALE GENOMIC DNA]</scope>
    <source>
        <strain evidence="1 2">FD</strain>
    </source>
</reference>
<dbReference type="InterPro" id="IPR037914">
    <property type="entry name" value="SpoVT-AbrB_sf"/>
</dbReference>
<proteinExistence type="predicted"/>
<accession>A0AB74EW09</accession>
<organism evidence="1 2">
    <name type="scientific">Eubacterium callanderi</name>
    <dbReference type="NCBI Taxonomy" id="53442"/>
    <lineage>
        <taxon>Bacteria</taxon>
        <taxon>Bacillati</taxon>
        <taxon>Bacillota</taxon>
        <taxon>Clostridia</taxon>
        <taxon>Eubacteriales</taxon>
        <taxon>Eubacteriaceae</taxon>
        <taxon>Eubacterium</taxon>
    </lineage>
</organism>
<dbReference type="EMBL" id="FRBP01000003">
    <property type="protein sequence ID" value="SHL17639.1"/>
    <property type="molecule type" value="Genomic_DNA"/>
</dbReference>
<dbReference type="AlphaFoldDB" id="A0AB74EW09"/>
<gene>
    <name evidence="1" type="ORF">SAMN04515649_10342</name>
</gene>
<dbReference type="RefSeq" id="WP_013380119.1">
    <property type="nucleotide sequence ID" value="NC_014624.2"/>
</dbReference>